<dbReference type="HAMAP" id="MF_01113">
    <property type="entry name" value="DNApol_IV"/>
    <property type="match status" value="1"/>
</dbReference>
<keyword evidence="4 16" id="KW-0515">Mutator protein</keyword>
<keyword evidence="12 16" id="KW-0239">DNA-directed DNA polymerase</keyword>
<dbReference type="GO" id="GO:0006281">
    <property type="term" value="P:DNA repair"/>
    <property type="evidence" value="ECO:0007669"/>
    <property type="project" value="UniProtKB-UniRule"/>
</dbReference>
<evidence type="ECO:0000256" key="12">
    <source>
        <dbReference type="ARBA" id="ARBA00022932"/>
    </source>
</evidence>
<evidence type="ECO:0000256" key="4">
    <source>
        <dbReference type="ARBA" id="ARBA00022457"/>
    </source>
</evidence>
<dbReference type="Proteomes" id="UP000240010">
    <property type="component" value="Unassembled WGS sequence"/>
</dbReference>
<dbReference type="Gene3D" id="1.10.150.20">
    <property type="entry name" value="5' to 3' exonuclease, C-terminal subdomain"/>
    <property type="match status" value="1"/>
</dbReference>
<comment type="catalytic activity">
    <reaction evidence="15 16">
        <text>DNA(n) + a 2'-deoxyribonucleoside 5'-triphosphate = DNA(n+1) + diphosphate</text>
        <dbReference type="Rhea" id="RHEA:22508"/>
        <dbReference type="Rhea" id="RHEA-COMP:17339"/>
        <dbReference type="Rhea" id="RHEA-COMP:17340"/>
        <dbReference type="ChEBI" id="CHEBI:33019"/>
        <dbReference type="ChEBI" id="CHEBI:61560"/>
        <dbReference type="ChEBI" id="CHEBI:173112"/>
        <dbReference type="EC" id="2.7.7.7"/>
    </reaction>
</comment>
<dbReference type="FunFam" id="1.10.150.20:FF:000019">
    <property type="entry name" value="DNA polymerase IV"/>
    <property type="match status" value="1"/>
</dbReference>
<evidence type="ECO:0000256" key="9">
    <source>
        <dbReference type="ARBA" id="ARBA00022723"/>
    </source>
</evidence>
<dbReference type="InterPro" id="IPR043128">
    <property type="entry name" value="Rev_trsase/Diguanyl_cyclase"/>
</dbReference>
<organism evidence="18 19">
    <name type="scientific">Methylobacter tundripaludum</name>
    <dbReference type="NCBI Taxonomy" id="173365"/>
    <lineage>
        <taxon>Bacteria</taxon>
        <taxon>Pseudomonadati</taxon>
        <taxon>Pseudomonadota</taxon>
        <taxon>Gammaproteobacteria</taxon>
        <taxon>Methylococcales</taxon>
        <taxon>Methylococcaceae</taxon>
        <taxon>Methylobacter</taxon>
    </lineage>
</organism>
<comment type="subunit">
    <text evidence="3 16">Monomer.</text>
</comment>
<dbReference type="AlphaFoldDB" id="A0A2S6HKT7"/>
<accession>A0A2S6HKT7</accession>
<evidence type="ECO:0000256" key="10">
    <source>
        <dbReference type="ARBA" id="ARBA00022763"/>
    </source>
</evidence>
<feature type="domain" description="UmuC" evidence="17">
    <location>
        <begin position="11"/>
        <end position="192"/>
    </location>
</feature>
<dbReference type="GO" id="GO:0009432">
    <property type="term" value="P:SOS response"/>
    <property type="evidence" value="ECO:0007669"/>
    <property type="project" value="TreeGrafter"/>
</dbReference>
<evidence type="ECO:0000256" key="1">
    <source>
        <dbReference type="ARBA" id="ARBA00004496"/>
    </source>
</evidence>
<keyword evidence="8 16" id="KW-0235">DNA replication</keyword>
<dbReference type="GO" id="GO:0000287">
    <property type="term" value="F:magnesium ion binding"/>
    <property type="evidence" value="ECO:0007669"/>
    <property type="project" value="UniProtKB-UniRule"/>
</dbReference>
<dbReference type="Pfam" id="PF00817">
    <property type="entry name" value="IMS"/>
    <property type="match status" value="1"/>
</dbReference>
<keyword evidence="6 16" id="KW-0808">Transferase</keyword>
<dbReference type="Gene3D" id="3.40.1170.60">
    <property type="match status" value="1"/>
</dbReference>
<dbReference type="CDD" id="cd03586">
    <property type="entry name" value="PolY_Pol_IV_kappa"/>
    <property type="match status" value="1"/>
</dbReference>
<dbReference type="EMBL" id="PTIZ01000001">
    <property type="protein sequence ID" value="PPK78104.1"/>
    <property type="molecule type" value="Genomic_DNA"/>
</dbReference>
<dbReference type="InterPro" id="IPR017961">
    <property type="entry name" value="DNA_pol_Y-fam_little_finger"/>
</dbReference>
<feature type="site" description="Substrate discrimination" evidence="16">
    <location>
        <position position="20"/>
    </location>
</feature>
<dbReference type="PANTHER" id="PTHR11076:SF33">
    <property type="entry name" value="DNA POLYMERASE KAPPA"/>
    <property type="match status" value="1"/>
</dbReference>
<dbReference type="SUPFAM" id="SSF100879">
    <property type="entry name" value="Lesion bypass DNA polymerase (Y-family), little finger domain"/>
    <property type="match status" value="1"/>
</dbReference>
<evidence type="ECO:0000256" key="14">
    <source>
        <dbReference type="ARBA" id="ARBA00023204"/>
    </source>
</evidence>
<dbReference type="InterPro" id="IPR053848">
    <property type="entry name" value="IMS_HHH_1"/>
</dbReference>
<dbReference type="GO" id="GO:0003887">
    <property type="term" value="F:DNA-directed DNA polymerase activity"/>
    <property type="evidence" value="ECO:0007669"/>
    <property type="project" value="UniProtKB-UniRule"/>
</dbReference>
<dbReference type="GO" id="GO:0042276">
    <property type="term" value="P:error-prone translesion synthesis"/>
    <property type="evidence" value="ECO:0007669"/>
    <property type="project" value="TreeGrafter"/>
</dbReference>
<evidence type="ECO:0000259" key="17">
    <source>
        <dbReference type="PROSITE" id="PS50173"/>
    </source>
</evidence>
<keyword evidence="9 16" id="KW-0479">Metal-binding</keyword>
<reference evidence="18 19" key="1">
    <citation type="submission" date="2018-02" db="EMBL/GenBank/DDBJ databases">
        <title>Subsurface microbial communities from deep shales in Ohio and West Virginia, USA.</title>
        <authorList>
            <person name="Wrighton K."/>
        </authorList>
    </citation>
    <scope>NUCLEOTIDE SEQUENCE [LARGE SCALE GENOMIC DNA]</scope>
    <source>
        <strain evidence="18 19">OWC-DMM</strain>
    </source>
</reference>
<keyword evidence="14 16" id="KW-0234">DNA repair</keyword>
<evidence type="ECO:0000256" key="8">
    <source>
        <dbReference type="ARBA" id="ARBA00022705"/>
    </source>
</evidence>
<evidence type="ECO:0000256" key="5">
    <source>
        <dbReference type="ARBA" id="ARBA00022490"/>
    </source>
</evidence>
<evidence type="ECO:0000256" key="15">
    <source>
        <dbReference type="ARBA" id="ARBA00049244"/>
    </source>
</evidence>
<dbReference type="InterPro" id="IPR022880">
    <property type="entry name" value="DNApol_IV"/>
</dbReference>
<keyword evidence="10 16" id="KW-0227">DNA damage</keyword>
<comment type="subcellular location">
    <subcellularLocation>
        <location evidence="1 16">Cytoplasm</location>
    </subcellularLocation>
</comment>
<dbReference type="InterPro" id="IPR043502">
    <property type="entry name" value="DNA/RNA_pol_sf"/>
</dbReference>
<dbReference type="FunFam" id="3.30.1490.100:FF:000004">
    <property type="entry name" value="DNA polymerase IV"/>
    <property type="match status" value="1"/>
</dbReference>
<evidence type="ECO:0000256" key="7">
    <source>
        <dbReference type="ARBA" id="ARBA00022695"/>
    </source>
</evidence>
<evidence type="ECO:0000256" key="13">
    <source>
        <dbReference type="ARBA" id="ARBA00023125"/>
    </source>
</evidence>
<keyword evidence="5 16" id="KW-0963">Cytoplasm</keyword>
<evidence type="ECO:0000313" key="18">
    <source>
        <dbReference type="EMBL" id="PPK78104.1"/>
    </source>
</evidence>
<sequence>MQSSMNSSRKIIHIDMDAFFAAVEQRDFPQYRNKPIIVGGAPDSRGVVATCSYEARQYGIHSAMSSAHAYRLCPQAIFVKPRFEAYQEASTAIRKIFADYTDLFEPLSLDEAYLDVSNAGLHQGSATLIAKAIKASIKQETQLIASAGVSYNKFLAKIASDINKPDGLYLITPEQGPDFAERLPVEKFHGIGKATSLKMHSLGIKTGKDLKELPLETLQHYFGKAGLHYYSISRGIDNRPVNNCRIRKSVGVEITFQQDIKAKQDVIAQLQSLLEKALSKVAEKQLVAHTLTVKIKYHDFVQITRSRTLPHVITAASTGGDIVEDLLKNTDIGRRNVRLLGITLSSLENKAGQTHSRQMDLFGDCQA</sequence>
<comment type="similarity">
    <text evidence="2 16">Belongs to the DNA polymerase type-Y family.</text>
</comment>
<dbReference type="GO" id="GO:0006261">
    <property type="term" value="P:DNA-templated DNA replication"/>
    <property type="evidence" value="ECO:0007669"/>
    <property type="project" value="UniProtKB-UniRule"/>
</dbReference>
<dbReference type="NCBIfam" id="NF002677">
    <property type="entry name" value="PRK02406.1"/>
    <property type="match status" value="1"/>
</dbReference>
<evidence type="ECO:0000313" key="19">
    <source>
        <dbReference type="Proteomes" id="UP000240010"/>
    </source>
</evidence>
<dbReference type="InterPro" id="IPR001126">
    <property type="entry name" value="UmuC"/>
</dbReference>
<comment type="function">
    <text evidence="16">Poorly processive, error-prone DNA polymerase involved in untargeted mutagenesis. Copies undamaged DNA at stalled replication forks, which arise in vivo from mismatched or misaligned primer ends. These misaligned primers can be extended by PolIV. Exhibits no 3'-5' exonuclease (proofreading) activity. May be involved in translesional synthesis, in conjunction with the beta clamp from PolIII.</text>
</comment>
<feature type="active site" evidence="16">
    <location>
        <position position="111"/>
    </location>
</feature>
<feature type="binding site" evidence="16">
    <location>
        <position position="15"/>
    </location>
    <ligand>
        <name>Mg(2+)</name>
        <dbReference type="ChEBI" id="CHEBI:18420"/>
    </ligand>
</feature>
<dbReference type="PANTHER" id="PTHR11076">
    <property type="entry name" value="DNA REPAIR POLYMERASE UMUC / TRANSFERASE FAMILY MEMBER"/>
    <property type="match status" value="1"/>
</dbReference>
<evidence type="ECO:0000256" key="2">
    <source>
        <dbReference type="ARBA" id="ARBA00010945"/>
    </source>
</evidence>
<proteinExistence type="inferred from homology"/>
<evidence type="ECO:0000256" key="3">
    <source>
        <dbReference type="ARBA" id="ARBA00011245"/>
    </source>
</evidence>
<protein>
    <recommendedName>
        <fullName evidence="16">DNA polymerase IV</fullName>
        <shortName evidence="16">Pol IV</shortName>
        <ecNumber evidence="16">2.7.7.7</ecNumber>
    </recommendedName>
</protein>
<evidence type="ECO:0000256" key="6">
    <source>
        <dbReference type="ARBA" id="ARBA00022679"/>
    </source>
</evidence>
<dbReference type="InterPro" id="IPR036775">
    <property type="entry name" value="DNA_pol_Y-fam_lit_finger_sf"/>
</dbReference>
<keyword evidence="7 16" id="KW-0548">Nucleotidyltransferase</keyword>
<dbReference type="GO" id="GO:0005829">
    <property type="term" value="C:cytosol"/>
    <property type="evidence" value="ECO:0007669"/>
    <property type="project" value="TreeGrafter"/>
</dbReference>
<name>A0A2S6HKT7_9GAMM</name>
<feature type="binding site" evidence="16">
    <location>
        <position position="110"/>
    </location>
    <ligand>
        <name>Mg(2+)</name>
        <dbReference type="ChEBI" id="CHEBI:18420"/>
    </ligand>
</feature>
<dbReference type="EC" id="2.7.7.7" evidence="16"/>
<dbReference type="SUPFAM" id="SSF56672">
    <property type="entry name" value="DNA/RNA polymerases"/>
    <property type="match status" value="1"/>
</dbReference>
<keyword evidence="13 16" id="KW-0238">DNA-binding</keyword>
<dbReference type="Gene3D" id="3.30.70.270">
    <property type="match status" value="1"/>
</dbReference>
<gene>
    <name evidence="16" type="primary">dinB</name>
    <name evidence="18" type="ORF">B0F87_101486</name>
</gene>
<evidence type="ECO:0000256" key="11">
    <source>
        <dbReference type="ARBA" id="ARBA00022842"/>
    </source>
</evidence>
<evidence type="ECO:0000256" key="16">
    <source>
        <dbReference type="HAMAP-Rule" id="MF_01113"/>
    </source>
</evidence>
<dbReference type="Pfam" id="PF11799">
    <property type="entry name" value="IMS_C"/>
    <property type="match status" value="1"/>
</dbReference>
<dbReference type="Pfam" id="PF21999">
    <property type="entry name" value="IMS_HHH_1"/>
    <property type="match status" value="1"/>
</dbReference>
<dbReference type="FunFam" id="3.40.1170.60:FF:000001">
    <property type="entry name" value="DNA polymerase IV"/>
    <property type="match status" value="1"/>
</dbReference>
<dbReference type="InterPro" id="IPR050116">
    <property type="entry name" value="DNA_polymerase-Y"/>
</dbReference>
<dbReference type="Gene3D" id="3.30.1490.100">
    <property type="entry name" value="DNA polymerase, Y-family, little finger domain"/>
    <property type="match status" value="1"/>
</dbReference>
<comment type="caution">
    <text evidence="18">The sequence shown here is derived from an EMBL/GenBank/DDBJ whole genome shotgun (WGS) entry which is preliminary data.</text>
</comment>
<dbReference type="GO" id="GO:0003684">
    <property type="term" value="F:damaged DNA binding"/>
    <property type="evidence" value="ECO:0007669"/>
    <property type="project" value="InterPro"/>
</dbReference>
<keyword evidence="11 16" id="KW-0460">Magnesium</keyword>
<comment type="cofactor">
    <cofactor evidence="16">
        <name>Mg(2+)</name>
        <dbReference type="ChEBI" id="CHEBI:18420"/>
    </cofactor>
    <text evidence="16">Binds 2 magnesium ions per subunit.</text>
</comment>
<dbReference type="PROSITE" id="PS50173">
    <property type="entry name" value="UMUC"/>
    <property type="match status" value="1"/>
</dbReference>